<gene>
    <name evidence="1" type="ORF">CDAUBV1_LOCUS11365</name>
</gene>
<evidence type="ECO:0008006" key="3">
    <source>
        <dbReference type="Google" id="ProtNLM"/>
    </source>
</evidence>
<name>A0AAV2TJB5_CALDB</name>
<dbReference type="Proteomes" id="UP001497525">
    <property type="component" value="Unassembled WGS sequence"/>
</dbReference>
<evidence type="ECO:0000313" key="2">
    <source>
        <dbReference type="Proteomes" id="UP001497525"/>
    </source>
</evidence>
<dbReference type="AlphaFoldDB" id="A0AAV2TJB5"/>
<protein>
    <recommendedName>
        <fullName evidence="3">Maturase K</fullName>
    </recommendedName>
</protein>
<organism evidence="1 2">
    <name type="scientific">Calicophoron daubneyi</name>
    <name type="common">Rumen fluke</name>
    <name type="synonym">Paramphistomum daubneyi</name>
    <dbReference type="NCBI Taxonomy" id="300641"/>
    <lineage>
        <taxon>Eukaryota</taxon>
        <taxon>Metazoa</taxon>
        <taxon>Spiralia</taxon>
        <taxon>Lophotrochozoa</taxon>
        <taxon>Platyhelminthes</taxon>
        <taxon>Trematoda</taxon>
        <taxon>Digenea</taxon>
        <taxon>Plagiorchiida</taxon>
        <taxon>Pronocephalata</taxon>
        <taxon>Paramphistomoidea</taxon>
        <taxon>Paramphistomidae</taxon>
        <taxon>Calicophoron</taxon>
    </lineage>
</organism>
<accession>A0AAV2TJB5</accession>
<reference evidence="1" key="1">
    <citation type="submission" date="2024-06" db="EMBL/GenBank/DDBJ databases">
        <authorList>
            <person name="Liu X."/>
            <person name="Lenzi L."/>
            <person name="Haldenby T S."/>
            <person name="Uol C."/>
        </authorList>
    </citation>
    <scope>NUCLEOTIDE SEQUENCE</scope>
</reference>
<comment type="caution">
    <text evidence="1">The sequence shown here is derived from an EMBL/GenBank/DDBJ whole genome shotgun (WGS) entry which is preliminary data.</text>
</comment>
<sequence length="141" mass="16984">MEYQYQYLNLYAKQSIDEDSERDSKSGTHHGQNYVILLSSDCMIWWNMPNFSMYCLQQPLALRIKKKLMISREYASKVYLSKSINAIDRRCFGFFFVDYVPANFLILSNYQSFEVYIRNIFVSWSTLVFLYFHSLRNHNEF</sequence>
<evidence type="ECO:0000313" key="1">
    <source>
        <dbReference type="EMBL" id="CAL5137094.1"/>
    </source>
</evidence>
<dbReference type="EMBL" id="CAXLJL010000378">
    <property type="protein sequence ID" value="CAL5137094.1"/>
    <property type="molecule type" value="Genomic_DNA"/>
</dbReference>
<proteinExistence type="predicted"/>